<dbReference type="InterPro" id="IPR002347">
    <property type="entry name" value="SDR_fam"/>
</dbReference>
<keyword evidence="2" id="KW-0560">Oxidoreductase</keyword>
<dbReference type="PIRSF" id="PIRSF000126">
    <property type="entry name" value="11-beta-HSD1"/>
    <property type="match status" value="1"/>
</dbReference>
<dbReference type="EnsemblBacteria" id="ABF40613">
    <property type="protein sequence ID" value="ABF40613"/>
    <property type="gene ID" value="Acid345_1611"/>
</dbReference>
<dbReference type="EMBL" id="CP000360">
    <property type="protein sequence ID" value="ABF40613.1"/>
    <property type="molecule type" value="Genomic_DNA"/>
</dbReference>
<accession>Q1IR87</accession>
<dbReference type="STRING" id="204669.Acid345_1611"/>
<dbReference type="GO" id="GO:0016020">
    <property type="term" value="C:membrane"/>
    <property type="evidence" value="ECO:0007669"/>
    <property type="project" value="TreeGrafter"/>
</dbReference>
<dbReference type="AlphaFoldDB" id="Q1IR87"/>
<dbReference type="InterPro" id="IPR036291">
    <property type="entry name" value="NAD(P)-bd_dom_sf"/>
</dbReference>
<dbReference type="Pfam" id="PF00106">
    <property type="entry name" value="adh_short"/>
    <property type="match status" value="1"/>
</dbReference>
<dbReference type="HOGENOM" id="CLU_010194_2_1_0"/>
<dbReference type="GO" id="GO:0016491">
    <property type="term" value="F:oxidoreductase activity"/>
    <property type="evidence" value="ECO:0007669"/>
    <property type="project" value="UniProtKB-KW"/>
</dbReference>
<dbReference type="RefSeq" id="WP_011522415.1">
    <property type="nucleotide sequence ID" value="NC_008009.1"/>
</dbReference>
<organism evidence="4 5">
    <name type="scientific">Koribacter versatilis (strain Ellin345)</name>
    <dbReference type="NCBI Taxonomy" id="204669"/>
    <lineage>
        <taxon>Bacteria</taxon>
        <taxon>Pseudomonadati</taxon>
        <taxon>Acidobacteriota</taxon>
        <taxon>Terriglobia</taxon>
        <taxon>Terriglobales</taxon>
        <taxon>Candidatus Korobacteraceae</taxon>
        <taxon>Candidatus Korobacter</taxon>
    </lineage>
</organism>
<dbReference type="PRINTS" id="PR00081">
    <property type="entry name" value="GDHRDH"/>
</dbReference>
<comment type="similarity">
    <text evidence="1 3">Belongs to the short-chain dehydrogenases/reductases (SDR) family.</text>
</comment>
<evidence type="ECO:0000313" key="4">
    <source>
        <dbReference type="EMBL" id="ABF40613.1"/>
    </source>
</evidence>
<dbReference type="OrthoDB" id="9808814at2"/>
<dbReference type="CDD" id="cd05233">
    <property type="entry name" value="SDR_c"/>
    <property type="match status" value="1"/>
</dbReference>
<evidence type="ECO:0000256" key="1">
    <source>
        <dbReference type="ARBA" id="ARBA00006484"/>
    </source>
</evidence>
<evidence type="ECO:0000256" key="3">
    <source>
        <dbReference type="RuleBase" id="RU000363"/>
    </source>
</evidence>
<dbReference type="eggNOG" id="COG0300">
    <property type="taxonomic scope" value="Bacteria"/>
</dbReference>
<protein>
    <submittedName>
        <fullName evidence="4">Short-chain dehydrogenase/reductase SDR</fullName>
    </submittedName>
</protein>
<dbReference type="PANTHER" id="PTHR44196">
    <property type="entry name" value="DEHYDROGENASE/REDUCTASE SDR FAMILY MEMBER 7B"/>
    <property type="match status" value="1"/>
</dbReference>
<sequence length="262" mass="28054">MNTPPRTALVTGASSGIGLELARQFAIGHYDLVLVARNRARMMEIGADFQNAYGVNVRIATKDLAHGKAPQELFDELHEAGVKIHTLVNNAGFGGYGEFATSDLQHELEMMQLNMVSLTHLTKLFLPQIIAAKGGVLNVASTAAFQPGPLMAVYYATKAYVLSFSEALAEELASRGVKVSVLCPGPVPSGFQDRANLHGSPMLQSPAVLDAAAVAKIGYDGLQAGKRVVIAGKLNKIGVHMLRVSPRNVVTKMVKKIQEKKH</sequence>
<dbReference type="Proteomes" id="UP000002432">
    <property type="component" value="Chromosome"/>
</dbReference>
<dbReference type="KEGG" id="aba:Acid345_1611"/>
<keyword evidence="5" id="KW-1185">Reference proteome</keyword>
<evidence type="ECO:0000313" key="5">
    <source>
        <dbReference type="Proteomes" id="UP000002432"/>
    </source>
</evidence>
<reference evidence="4 5" key="1">
    <citation type="journal article" date="2009" name="Appl. Environ. Microbiol.">
        <title>Three genomes from the phylum Acidobacteria provide insight into the lifestyles of these microorganisms in soils.</title>
        <authorList>
            <person name="Ward N.L."/>
            <person name="Challacombe J.F."/>
            <person name="Janssen P.H."/>
            <person name="Henrissat B."/>
            <person name="Coutinho P.M."/>
            <person name="Wu M."/>
            <person name="Xie G."/>
            <person name="Haft D.H."/>
            <person name="Sait M."/>
            <person name="Badger J."/>
            <person name="Barabote R.D."/>
            <person name="Bradley B."/>
            <person name="Brettin T.S."/>
            <person name="Brinkac L.M."/>
            <person name="Bruce D."/>
            <person name="Creasy T."/>
            <person name="Daugherty S.C."/>
            <person name="Davidsen T.M."/>
            <person name="DeBoy R.T."/>
            <person name="Detter J.C."/>
            <person name="Dodson R.J."/>
            <person name="Durkin A.S."/>
            <person name="Ganapathy A."/>
            <person name="Gwinn-Giglio M."/>
            <person name="Han C.S."/>
            <person name="Khouri H."/>
            <person name="Kiss H."/>
            <person name="Kothari S.P."/>
            <person name="Madupu R."/>
            <person name="Nelson K.E."/>
            <person name="Nelson W.C."/>
            <person name="Paulsen I."/>
            <person name="Penn K."/>
            <person name="Ren Q."/>
            <person name="Rosovitz M.J."/>
            <person name="Selengut J.D."/>
            <person name="Shrivastava S."/>
            <person name="Sullivan S.A."/>
            <person name="Tapia R."/>
            <person name="Thompson L.S."/>
            <person name="Watkins K.L."/>
            <person name="Yang Q."/>
            <person name="Yu C."/>
            <person name="Zafar N."/>
            <person name="Zhou L."/>
            <person name="Kuske C.R."/>
        </authorList>
    </citation>
    <scope>NUCLEOTIDE SEQUENCE [LARGE SCALE GENOMIC DNA]</scope>
    <source>
        <strain evidence="4 5">Ellin345</strain>
    </source>
</reference>
<dbReference type="PRINTS" id="PR00080">
    <property type="entry name" value="SDRFAMILY"/>
</dbReference>
<dbReference type="Gene3D" id="3.40.50.720">
    <property type="entry name" value="NAD(P)-binding Rossmann-like Domain"/>
    <property type="match status" value="1"/>
</dbReference>
<name>Q1IR87_KORVE</name>
<evidence type="ECO:0000256" key="2">
    <source>
        <dbReference type="ARBA" id="ARBA00023002"/>
    </source>
</evidence>
<dbReference type="PANTHER" id="PTHR44196:SF2">
    <property type="entry name" value="SHORT-CHAIN DEHYDROGENASE-RELATED"/>
    <property type="match status" value="1"/>
</dbReference>
<dbReference type="SUPFAM" id="SSF51735">
    <property type="entry name" value="NAD(P)-binding Rossmann-fold domains"/>
    <property type="match status" value="1"/>
</dbReference>
<gene>
    <name evidence="4" type="ordered locus">Acid345_1611</name>
</gene>
<proteinExistence type="inferred from homology"/>